<feature type="domain" description="HTH tetR-type" evidence="3">
    <location>
        <begin position="36"/>
        <end position="96"/>
    </location>
</feature>
<dbReference type="Proteomes" id="UP000268553">
    <property type="component" value="Unassembled WGS sequence"/>
</dbReference>
<comment type="caution">
    <text evidence="4">The sequence shown here is derived from an EMBL/GenBank/DDBJ whole genome shotgun (WGS) entry which is preliminary data.</text>
</comment>
<keyword evidence="1 2" id="KW-0238">DNA-binding</keyword>
<evidence type="ECO:0000259" key="3">
    <source>
        <dbReference type="PROSITE" id="PS50977"/>
    </source>
</evidence>
<keyword evidence="5" id="KW-1185">Reference proteome</keyword>
<name>A0A3R8Q1J7_9SPHN</name>
<accession>A0A3R8Q1J7</accession>
<dbReference type="AlphaFoldDB" id="A0A3R8Q1J7"/>
<dbReference type="InterPro" id="IPR009057">
    <property type="entry name" value="Homeodomain-like_sf"/>
</dbReference>
<dbReference type="PROSITE" id="PS50977">
    <property type="entry name" value="HTH_TETR_2"/>
    <property type="match status" value="1"/>
</dbReference>
<gene>
    <name evidence="4" type="ORF">D7D48_08940</name>
</gene>
<organism evidence="4 5">
    <name type="scientific">Sphingorhabdus wooponensis</name>
    <dbReference type="NCBI Taxonomy" id="940136"/>
    <lineage>
        <taxon>Bacteria</taxon>
        <taxon>Pseudomonadati</taxon>
        <taxon>Pseudomonadota</taxon>
        <taxon>Alphaproteobacteria</taxon>
        <taxon>Sphingomonadales</taxon>
        <taxon>Sphingomonadaceae</taxon>
        <taxon>Sphingorhabdus</taxon>
    </lineage>
</organism>
<dbReference type="InterPro" id="IPR001647">
    <property type="entry name" value="HTH_TetR"/>
</dbReference>
<sequence length="205" mass="22775">MCFGFWHAQPIEILAHAVQLPPLSLTRYAVCVSKNDSRRAEIIQRLTDYVLTEGLSAASLRPLAKAAGISDRMLLYYFTDKAEIITAVLEQISARLVGLMSERAASVPLPLEDLRRQLSALLFEDALWPYMRIWLQVAARAAMGDAFYRSVGEQIGRGFLDWGKMQLKAESAAQLEVDAARLLVSMEGMLFLKSIGLDDVNAKAL</sequence>
<protein>
    <submittedName>
        <fullName evidence="4">TetR/AcrR family transcriptional regulator</fullName>
    </submittedName>
</protein>
<dbReference type="Pfam" id="PF00440">
    <property type="entry name" value="TetR_N"/>
    <property type="match status" value="1"/>
</dbReference>
<evidence type="ECO:0000313" key="5">
    <source>
        <dbReference type="Proteomes" id="UP000268553"/>
    </source>
</evidence>
<dbReference type="Gene3D" id="1.10.357.10">
    <property type="entry name" value="Tetracycline Repressor, domain 2"/>
    <property type="match status" value="1"/>
</dbReference>
<evidence type="ECO:0000256" key="1">
    <source>
        <dbReference type="ARBA" id="ARBA00023125"/>
    </source>
</evidence>
<proteinExistence type="predicted"/>
<evidence type="ECO:0000256" key="2">
    <source>
        <dbReference type="PROSITE-ProRule" id="PRU00335"/>
    </source>
</evidence>
<dbReference type="GO" id="GO:0003677">
    <property type="term" value="F:DNA binding"/>
    <property type="evidence" value="ECO:0007669"/>
    <property type="project" value="UniProtKB-UniRule"/>
</dbReference>
<dbReference type="SUPFAM" id="SSF46689">
    <property type="entry name" value="Homeodomain-like"/>
    <property type="match status" value="1"/>
</dbReference>
<dbReference type="OrthoDB" id="2356263at2"/>
<feature type="DNA-binding region" description="H-T-H motif" evidence="2">
    <location>
        <begin position="59"/>
        <end position="78"/>
    </location>
</feature>
<reference evidence="4 5" key="1">
    <citation type="submission" date="2018-12" db="EMBL/GenBank/DDBJ databases">
        <authorList>
            <person name="Kim S.-J."/>
            <person name="Jung G.-Y."/>
        </authorList>
    </citation>
    <scope>NUCLEOTIDE SEQUENCE [LARGE SCALE GENOMIC DNA]</scope>
    <source>
        <strain evidence="4 5">03SU3-P</strain>
    </source>
</reference>
<evidence type="ECO:0000313" key="4">
    <source>
        <dbReference type="EMBL" id="RRQ51104.1"/>
    </source>
</evidence>
<dbReference type="EMBL" id="RWJI01000002">
    <property type="protein sequence ID" value="RRQ51104.1"/>
    <property type="molecule type" value="Genomic_DNA"/>
</dbReference>